<dbReference type="Proteomes" id="UP000447434">
    <property type="component" value="Chromosome 12"/>
</dbReference>
<evidence type="ECO:0000313" key="1">
    <source>
        <dbReference type="EMBL" id="KAE9602274.1"/>
    </source>
</evidence>
<dbReference type="SMART" id="SM01375">
    <property type="entry name" value="Dynein_light"/>
    <property type="match status" value="1"/>
</dbReference>
<gene>
    <name evidence="1" type="ORF">Lalb_Chr12g0197831</name>
</gene>
<dbReference type="PANTHER" id="PTHR11886">
    <property type="entry name" value="DYNEIN LIGHT CHAIN"/>
    <property type="match status" value="1"/>
</dbReference>
<reference evidence="2" key="1">
    <citation type="journal article" date="2020" name="Nat. Commun.">
        <title>Genome sequence of the cluster root forming white lupin.</title>
        <authorList>
            <person name="Hufnagel B."/>
            <person name="Marques A."/>
            <person name="Soriano A."/>
            <person name="Marques L."/>
            <person name="Divol F."/>
            <person name="Doumas P."/>
            <person name="Sallet E."/>
            <person name="Mancinotti D."/>
            <person name="Carrere S."/>
            <person name="Marande W."/>
            <person name="Arribat S."/>
            <person name="Keller J."/>
            <person name="Huneau C."/>
            <person name="Blein T."/>
            <person name="Aime D."/>
            <person name="Laguerre M."/>
            <person name="Taylor J."/>
            <person name="Schubert V."/>
            <person name="Nelson M."/>
            <person name="Geu-Flores F."/>
            <person name="Crespi M."/>
            <person name="Gallardo-Guerrero K."/>
            <person name="Delaux P.-M."/>
            <person name="Salse J."/>
            <person name="Berges H."/>
            <person name="Guyot R."/>
            <person name="Gouzy J."/>
            <person name="Peret B."/>
        </authorList>
    </citation>
    <scope>NUCLEOTIDE SEQUENCE [LARGE SCALE GENOMIC DNA]</scope>
    <source>
        <strain evidence="2">cv. Amiga</strain>
    </source>
</reference>
<dbReference type="GO" id="GO:0005868">
    <property type="term" value="C:cytoplasmic dynein complex"/>
    <property type="evidence" value="ECO:0007669"/>
    <property type="project" value="TreeGrafter"/>
</dbReference>
<accession>A0A6A4PLV7</accession>
<protein>
    <submittedName>
        <fullName evidence="1">Putative dynein ATPase</fullName>
    </submittedName>
</protein>
<name>A0A6A4PLV7_LUPAL</name>
<dbReference type="Gene3D" id="3.30.740.10">
    <property type="entry name" value="Protein Inhibitor Of Neuronal Nitric Oxide Synthase"/>
    <property type="match status" value="1"/>
</dbReference>
<dbReference type="PANTHER" id="PTHR11886:SF37">
    <property type="entry name" value="DYNEIN LIGHT CHAIN"/>
    <property type="match status" value="1"/>
</dbReference>
<dbReference type="InterPro" id="IPR001372">
    <property type="entry name" value="Dynein_light_chain_typ-1/2"/>
</dbReference>
<dbReference type="FunFam" id="3.30.740.10:FF:000003">
    <property type="entry name" value="Dynein light chain"/>
    <property type="match status" value="1"/>
</dbReference>
<dbReference type="OrthoDB" id="10033309at2759"/>
<dbReference type="GO" id="GO:0045505">
    <property type="term" value="F:dynein intermediate chain binding"/>
    <property type="evidence" value="ECO:0007669"/>
    <property type="project" value="TreeGrafter"/>
</dbReference>
<dbReference type="InterPro" id="IPR037177">
    <property type="entry name" value="DLC_sf"/>
</dbReference>
<dbReference type="CDD" id="cd21452">
    <property type="entry name" value="DLC-like_DYNLL1_DYNLL2"/>
    <property type="match status" value="1"/>
</dbReference>
<dbReference type="GO" id="GO:0007017">
    <property type="term" value="P:microtubule-based process"/>
    <property type="evidence" value="ECO:0007669"/>
    <property type="project" value="InterPro"/>
</dbReference>
<comment type="caution">
    <text evidence="1">The sequence shown here is derived from an EMBL/GenBank/DDBJ whole genome shotgun (WGS) entry which is preliminary data.</text>
</comment>
<proteinExistence type="predicted"/>
<dbReference type="Pfam" id="PF01221">
    <property type="entry name" value="Dynein_light"/>
    <property type="match status" value="1"/>
</dbReference>
<organism evidence="1 2">
    <name type="scientific">Lupinus albus</name>
    <name type="common">White lupine</name>
    <name type="synonym">Lupinus termis</name>
    <dbReference type="NCBI Taxonomy" id="3870"/>
    <lineage>
        <taxon>Eukaryota</taxon>
        <taxon>Viridiplantae</taxon>
        <taxon>Streptophyta</taxon>
        <taxon>Embryophyta</taxon>
        <taxon>Tracheophyta</taxon>
        <taxon>Spermatophyta</taxon>
        <taxon>Magnoliopsida</taxon>
        <taxon>eudicotyledons</taxon>
        <taxon>Gunneridae</taxon>
        <taxon>Pentapetalae</taxon>
        <taxon>rosids</taxon>
        <taxon>fabids</taxon>
        <taxon>Fabales</taxon>
        <taxon>Fabaceae</taxon>
        <taxon>Papilionoideae</taxon>
        <taxon>50 kb inversion clade</taxon>
        <taxon>genistoids sensu lato</taxon>
        <taxon>core genistoids</taxon>
        <taxon>Genisteae</taxon>
        <taxon>Lupinus</taxon>
    </lineage>
</organism>
<dbReference type="AlphaFoldDB" id="A0A6A4PLV7"/>
<evidence type="ECO:0000313" key="2">
    <source>
        <dbReference type="Proteomes" id="UP000447434"/>
    </source>
</evidence>
<dbReference type="EMBL" id="WOCE01000012">
    <property type="protein sequence ID" value="KAE9602274.1"/>
    <property type="molecule type" value="Genomic_DNA"/>
</dbReference>
<keyword evidence="2" id="KW-1185">Reference proteome</keyword>
<dbReference type="SUPFAM" id="SSF54648">
    <property type="entry name" value="DLC"/>
    <property type="match status" value="1"/>
</dbReference>
<sequence>MDNQEKQHRRGFKYIYKGGIGNQRKKELEHVVEQGKKSNSLSWLQRISRIGTLNVENGGLRSLDIGKETPPTERGGIVEARKSTSWLELGSREGPVEGRKSVSSCIETEARRIIVEEGRNSVSHIKTNSSKAGGFAEARKSVSQTETLSYELKHLKVKVLVSDMPSFMQVHAFRCAKRTYDSLEKFSSKHIAHNIKKEFDKAYGPVWHCIVGSNFGSFVTHSTGGFLYFSIENLYILLFKTKVKKVLD</sequence>